<keyword evidence="2" id="KW-1185">Reference proteome</keyword>
<sequence length="167" mass="18297">MECGREEGMQFIHRSGWGWGAGSGWNGKAKVGGVMDLIQTAAGILENPLARIPAPTDFTERMQGRKCPGFITFHFVGYKVEIVVSCNITPKLYTQSPQYEPRAETAENETDPCVSTGRLYLRLSVSYGHVCRSHPSLTPSCPLFFGRSLSFCALPDVAGPTWAPSRP</sequence>
<evidence type="ECO:0000313" key="1">
    <source>
        <dbReference type="EMBL" id="KAJ8632046.1"/>
    </source>
</evidence>
<reference evidence="1 2" key="1">
    <citation type="journal article" date="2022" name="Hortic Res">
        <title>A haplotype resolved chromosomal level avocado genome allows analysis of novel avocado genes.</title>
        <authorList>
            <person name="Nath O."/>
            <person name="Fletcher S.J."/>
            <person name="Hayward A."/>
            <person name="Shaw L.M."/>
            <person name="Masouleh A.K."/>
            <person name="Furtado A."/>
            <person name="Henry R.J."/>
            <person name="Mitter N."/>
        </authorList>
    </citation>
    <scope>NUCLEOTIDE SEQUENCE [LARGE SCALE GENOMIC DNA]</scope>
    <source>
        <strain evidence="2">cv. Hass</strain>
    </source>
</reference>
<organism evidence="1 2">
    <name type="scientific">Persea americana</name>
    <name type="common">Avocado</name>
    <dbReference type="NCBI Taxonomy" id="3435"/>
    <lineage>
        <taxon>Eukaryota</taxon>
        <taxon>Viridiplantae</taxon>
        <taxon>Streptophyta</taxon>
        <taxon>Embryophyta</taxon>
        <taxon>Tracheophyta</taxon>
        <taxon>Spermatophyta</taxon>
        <taxon>Magnoliopsida</taxon>
        <taxon>Magnoliidae</taxon>
        <taxon>Laurales</taxon>
        <taxon>Lauraceae</taxon>
        <taxon>Persea</taxon>
    </lineage>
</organism>
<protein>
    <submittedName>
        <fullName evidence="1">Uncharacterized protein</fullName>
    </submittedName>
</protein>
<gene>
    <name evidence="1" type="ORF">MRB53_025382</name>
</gene>
<accession>A0ACC2LFQ7</accession>
<name>A0ACC2LFQ7_PERAE</name>
<dbReference type="EMBL" id="CM056816">
    <property type="protein sequence ID" value="KAJ8632046.1"/>
    <property type="molecule type" value="Genomic_DNA"/>
</dbReference>
<dbReference type="Proteomes" id="UP001234297">
    <property type="component" value="Chromosome 8"/>
</dbReference>
<evidence type="ECO:0000313" key="2">
    <source>
        <dbReference type="Proteomes" id="UP001234297"/>
    </source>
</evidence>
<comment type="caution">
    <text evidence="1">The sequence shown here is derived from an EMBL/GenBank/DDBJ whole genome shotgun (WGS) entry which is preliminary data.</text>
</comment>
<proteinExistence type="predicted"/>